<evidence type="ECO:0000313" key="2">
    <source>
        <dbReference type="EMBL" id="GFO29816.1"/>
    </source>
</evidence>
<feature type="region of interest" description="Disordered" evidence="1">
    <location>
        <begin position="1"/>
        <end position="54"/>
    </location>
</feature>
<proteinExistence type="predicted"/>
<dbReference type="Proteomes" id="UP000735302">
    <property type="component" value="Unassembled WGS sequence"/>
</dbReference>
<accession>A0AAV4C392</accession>
<organism evidence="2 3">
    <name type="scientific">Plakobranchus ocellatus</name>
    <dbReference type="NCBI Taxonomy" id="259542"/>
    <lineage>
        <taxon>Eukaryota</taxon>
        <taxon>Metazoa</taxon>
        <taxon>Spiralia</taxon>
        <taxon>Lophotrochozoa</taxon>
        <taxon>Mollusca</taxon>
        <taxon>Gastropoda</taxon>
        <taxon>Heterobranchia</taxon>
        <taxon>Euthyneura</taxon>
        <taxon>Panpulmonata</taxon>
        <taxon>Sacoglossa</taxon>
        <taxon>Placobranchoidea</taxon>
        <taxon>Plakobranchidae</taxon>
        <taxon>Plakobranchus</taxon>
    </lineage>
</organism>
<sequence>MTRRRRRRNRRRRKRKTEFSGGALSARLREGHSGLVPDVSTGDRTRTDRSLQSSGCGHHVLASLCGQENLHNALIQPFS</sequence>
<feature type="compositionally biased region" description="Basic residues" evidence="1">
    <location>
        <begin position="1"/>
        <end position="16"/>
    </location>
</feature>
<reference evidence="2 3" key="1">
    <citation type="journal article" date="2021" name="Elife">
        <title>Chloroplast acquisition without the gene transfer in kleptoplastic sea slugs, Plakobranchus ocellatus.</title>
        <authorList>
            <person name="Maeda T."/>
            <person name="Takahashi S."/>
            <person name="Yoshida T."/>
            <person name="Shimamura S."/>
            <person name="Takaki Y."/>
            <person name="Nagai Y."/>
            <person name="Toyoda A."/>
            <person name="Suzuki Y."/>
            <person name="Arimoto A."/>
            <person name="Ishii H."/>
            <person name="Satoh N."/>
            <person name="Nishiyama T."/>
            <person name="Hasebe M."/>
            <person name="Maruyama T."/>
            <person name="Minagawa J."/>
            <person name="Obokata J."/>
            <person name="Shigenobu S."/>
        </authorList>
    </citation>
    <scope>NUCLEOTIDE SEQUENCE [LARGE SCALE GENOMIC DNA]</scope>
</reference>
<gene>
    <name evidence="2" type="ORF">PoB_005632100</name>
</gene>
<dbReference type="EMBL" id="BLXT01006199">
    <property type="protein sequence ID" value="GFO29816.1"/>
    <property type="molecule type" value="Genomic_DNA"/>
</dbReference>
<name>A0AAV4C392_9GAST</name>
<evidence type="ECO:0000256" key="1">
    <source>
        <dbReference type="SAM" id="MobiDB-lite"/>
    </source>
</evidence>
<comment type="caution">
    <text evidence="2">The sequence shown here is derived from an EMBL/GenBank/DDBJ whole genome shotgun (WGS) entry which is preliminary data.</text>
</comment>
<evidence type="ECO:0000313" key="3">
    <source>
        <dbReference type="Proteomes" id="UP000735302"/>
    </source>
</evidence>
<keyword evidence="3" id="KW-1185">Reference proteome</keyword>
<dbReference type="AlphaFoldDB" id="A0AAV4C392"/>
<protein>
    <submittedName>
        <fullName evidence="2">Uncharacterized protein</fullName>
    </submittedName>
</protein>